<sequence length="280" mass="31323">MPIRIASATHDPYFVLSEWSVKEIVPFVEALAWLYLRKPHHAVRIINNFAPGDAALFGNSVQNAISLLRYDVSDLESNLASSDPNIRTKAEKTRNNRLYQRDGLLFQHISWLAARLQFPTALATPPHVRKADKGFDGFLIERQDAGDAISRIILCEDKATTNPRNLVTTSIWPEIRSIVASERDLEILDALTALLSGVPEEEREGLIRDIVWQRTRCFRVALTTGPGDIKASAYAHLFEGFDEQVTGDATVRRGDVMPLADVRGYLDQLAASVISVLERM</sequence>
<organism evidence="1 2">
    <name type="scientific">Jiella avicenniae</name>
    <dbReference type="NCBI Taxonomy" id="2907202"/>
    <lineage>
        <taxon>Bacteria</taxon>
        <taxon>Pseudomonadati</taxon>
        <taxon>Pseudomonadota</taxon>
        <taxon>Alphaproteobacteria</taxon>
        <taxon>Hyphomicrobiales</taxon>
        <taxon>Aurantimonadaceae</taxon>
        <taxon>Jiella</taxon>
    </lineage>
</organism>
<keyword evidence="2" id="KW-1185">Reference proteome</keyword>
<dbReference type="EMBL" id="JAJUWU010000038">
    <property type="protein sequence ID" value="MCE7030983.1"/>
    <property type="molecule type" value="Genomic_DNA"/>
</dbReference>
<proteinExistence type="predicted"/>
<dbReference type="Proteomes" id="UP001139035">
    <property type="component" value="Unassembled WGS sequence"/>
</dbReference>
<name>A0A9X1P5M9_9HYPH</name>
<dbReference type="AlphaFoldDB" id="A0A9X1P5M9"/>
<evidence type="ECO:0000313" key="2">
    <source>
        <dbReference type="Proteomes" id="UP001139035"/>
    </source>
</evidence>
<comment type="caution">
    <text evidence="1">The sequence shown here is derived from an EMBL/GenBank/DDBJ whole genome shotgun (WGS) entry which is preliminary data.</text>
</comment>
<reference evidence="1" key="1">
    <citation type="submission" date="2022-01" db="EMBL/GenBank/DDBJ databases">
        <title>Jiella avicenniae sp. nov., a novel endophytic bacterium isolated from bark of Avicennia marina.</title>
        <authorList>
            <person name="Tuo L."/>
        </authorList>
    </citation>
    <scope>NUCLEOTIDE SEQUENCE</scope>
    <source>
        <strain evidence="1">CBK1P-4</strain>
    </source>
</reference>
<protein>
    <submittedName>
        <fullName evidence="1">Uncharacterized protein</fullName>
    </submittedName>
</protein>
<gene>
    <name evidence="1" type="ORF">LZD57_23675</name>
</gene>
<evidence type="ECO:0000313" key="1">
    <source>
        <dbReference type="EMBL" id="MCE7030983.1"/>
    </source>
</evidence>
<accession>A0A9X1P5M9</accession>